<feature type="region of interest" description="Disordered" evidence="1">
    <location>
        <begin position="84"/>
        <end position="104"/>
    </location>
</feature>
<feature type="region of interest" description="Disordered" evidence="1">
    <location>
        <begin position="254"/>
        <end position="286"/>
    </location>
</feature>
<organism evidence="2 3">
    <name type="scientific">Oldenlandia corymbosa var. corymbosa</name>
    <dbReference type="NCBI Taxonomy" id="529605"/>
    <lineage>
        <taxon>Eukaryota</taxon>
        <taxon>Viridiplantae</taxon>
        <taxon>Streptophyta</taxon>
        <taxon>Embryophyta</taxon>
        <taxon>Tracheophyta</taxon>
        <taxon>Spermatophyta</taxon>
        <taxon>Magnoliopsida</taxon>
        <taxon>eudicotyledons</taxon>
        <taxon>Gunneridae</taxon>
        <taxon>Pentapetalae</taxon>
        <taxon>asterids</taxon>
        <taxon>lamiids</taxon>
        <taxon>Gentianales</taxon>
        <taxon>Rubiaceae</taxon>
        <taxon>Rubioideae</taxon>
        <taxon>Spermacoceae</taxon>
        <taxon>Hedyotis-Oldenlandia complex</taxon>
        <taxon>Oldenlandia</taxon>
    </lineage>
</organism>
<protein>
    <submittedName>
        <fullName evidence="2">OLC1v1018634C1</fullName>
    </submittedName>
</protein>
<proteinExistence type="predicted"/>
<dbReference type="EMBL" id="OX459126">
    <property type="protein sequence ID" value="CAI9117277.1"/>
    <property type="molecule type" value="Genomic_DNA"/>
</dbReference>
<gene>
    <name evidence="2" type="ORF">OLC1_LOCUS23365</name>
</gene>
<feature type="compositionally biased region" description="Basic and acidic residues" evidence="1">
    <location>
        <begin position="94"/>
        <end position="104"/>
    </location>
</feature>
<evidence type="ECO:0000313" key="3">
    <source>
        <dbReference type="Proteomes" id="UP001161247"/>
    </source>
</evidence>
<sequence length="286" mass="33093">MSLSPSSSLTTFPSDALQLPPYTSEKSFSIQEEPLKILFSSLIQSVQRKSLLLFKGSMAPRIKHTTKKRTFQIQGIGFPWVQPAIPPLPIPDSENTREERDEVRRRLHEPRDWNFFLTNLAWEFFKKNRNREAIIECHLINEGNPSTYIEDKGWEDLCDPIFRPRLVVVQEFYKNLAGVQGERRYIFVHGYSMEVSTEVIMEVLGLLEFNNDCEYEVANLHKKKDIWDSIKKVLCNNQKTFNWTPVVTPNNSLLSTPRINTEDGSTWSARTSSQQNLASMSPLTEH</sequence>
<evidence type="ECO:0000313" key="2">
    <source>
        <dbReference type="EMBL" id="CAI9117277.1"/>
    </source>
</evidence>
<keyword evidence="3" id="KW-1185">Reference proteome</keyword>
<accession>A0AAV1EC18</accession>
<dbReference type="Proteomes" id="UP001161247">
    <property type="component" value="Chromosome 9"/>
</dbReference>
<name>A0AAV1EC18_OLDCO</name>
<reference evidence="2" key="1">
    <citation type="submission" date="2023-03" db="EMBL/GenBank/DDBJ databases">
        <authorList>
            <person name="Julca I."/>
        </authorList>
    </citation>
    <scope>NUCLEOTIDE SEQUENCE</scope>
</reference>
<evidence type="ECO:0000256" key="1">
    <source>
        <dbReference type="SAM" id="MobiDB-lite"/>
    </source>
</evidence>
<dbReference type="AlphaFoldDB" id="A0AAV1EC18"/>